<dbReference type="PANTHER" id="PTHR11461">
    <property type="entry name" value="SERINE PROTEASE INHIBITOR, SERPIN"/>
    <property type="match status" value="1"/>
</dbReference>
<sequence>MGSSLFIHESLKPVDQFLQDTEELYHAGVISINFTDAQVARNQINSRVKMETHGEIADLVSDLQEGTTLALANYICFHGKLHEELLQELIAEANFQVHKKRAIIVPMVHRLGRFYVQWYPRLSSWVLVQHYVSDTIAFFIMPNLGKMQQLQQRLTRKHLDAIQRHTALRFVHLFFPKLSISGAHDLKSLLGTLGITKVFSSAADLSGVTEEAPLKLSKAVHRVQVTLDEKTEDTEVDEENETLWLSIPTISFNRSFLVIIKDEFTNFPLLVGRVRDPTQH</sequence>
<keyword evidence="8" id="KW-1185">Reference proteome</keyword>
<evidence type="ECO:0000256" key="2">
    <source>
        <dbReference type="ARBA" id="ARBA00022690"/>
    </source>
</evidence>
<dbReference type="InterPro" id="IPR042185">
    <property type="entry name" value="Serpin_sf_2"/>
</dbReference>
<keyword evidence="5" id="KW-0325">Glycoprotein</keyword>
<dbReference type="InterPro" id="IPR023796">
    <property type="entry name" value="Serpin_dom"/>
</dbReference>
<dbReference type="Gene3D" id="3.30.497.10">
    <property type="entry name" value="Antithrombin, subunit I, domain 2"/>
    <property type="match status" value="1"/>
</dbReference>
<name>A0A6P6ET29_OCTDE</name>
<dbReference type="GO" id="GO:0004867">
    <property type="term" value="F:serine-type endopeptidase inhibitor activity"/>
    <property type="evidence" value="ECO:0007669"/>
    <property type="project" value="UniProtKB-KW"/>
</dbReference>
<dbReference type="GeneID" id="111817795"/>
<dbReference type="SUPFAM" id="SSF56574">
    <property type="entry name" value="Serpins"/>
    <property type="match status" value="1"/>
</dbReference>
<dbReference type="InterPro" id="IPR042178">
    <property type="entry name" value="Serpin_sf_1"/>
</dbReference>
<evidence type="ECO:0000256" key="6">
    <source>
        <dbReference type="RuleBase" id="RU000411"/>
    </source>
</evidence>
<dbReference type="PANTHER" id="PTHR11461:SF165">
    <property type="entry name" value="ALPHA-1-ANTITRYPSIN"/>
    <property type="match status" value="1"/>
</dbReference>
<dbReference type="Gene3D" id="2.30.39.10">
    <property type="entry name" value="Alpha-1-antitrypsin, domain 1"/>
    <property type="match status" value="1"/>
</dbReference>
<keyword evidence="3" id="KW-0732">Signal</keyword>
<dbReference type="InterPro" id="IPR023795">
    <property type="entry name" value="Serpin_CS"/>
</dbReference>
<evidence type="ECO:0000313" key="9">
    <source>
        <dbReference type="RefSeq" id="XP_023575474.1"/>
    </source>
</evidence>
<gene>
    <name evidence="9" type="primary">LOC111817795</name>
</gene>
<dbReference type="GO" id="GO:0005615">
    <property type="term" value="C:extracellular space"/>
    <property type="evidence" value="ECO:0007669"/>
    <property type="project" value="InterPro"/>
</dbReference>
<evidence type="ECO:0000256" key="1">
    <source>
        <dbReference type="ARBA" id="ARBA00009500"/>
    </source>
</evidence>
<keyword evidence="2" id="KW-0646">Protease inhibitor</keyword>
<reference evidence="9" key="1">
    <citation type="submission" date="2025-08" db="UniProtKB">
        <authorList>
            <consortium name="RefSeq"/>
        </authorList>
    </citation>
    <scope>IDENTIFICATION</scope>
</reference>
<dbReference type="InParanoid" id="A0A6P6ET29"/>
<organism evidence="8 9">
    <name type="scientific">Octodon degus</name>
    <name type="common">Degu</name>
    <name type="synonym">Sciurus degus</name>
    <dbReference type="NCBI Taxonomy" id="10160"/>
    <lineage>
        <taxon>Eukaryota</taxon>
        <taxon>Metazoa</taxon>
        <taxon>Chordata</taxon>
        <taxon>Craniata</taxon>
        <taxon>Vertebrata</taxon>
        <taxon>Euteleostomi</taxon>
        <taxon>Mammalia</taxon>
        <taxon>Eutheria</taxon>
        <taxon>Euarchontoglires</taxon>
        <taxon>Glires</taxon>
        <taxon>Rodentia</taxon>
        <taxon>Hystricomorpha</taxon>
        <taxon>Octodontidae</taxon>
        <taxon>Octodon</taxon>
    </lineage>
</organism>
<dbReference type="InterPro" id="IPR036186">
    <property type="entry name" value="Serpin_sf"/>
</dbReference>
<dbReference type="PROSITE" id="PS00284">
    <property type="entry name" value="SERPIN"/>
    <property type="match status" value="1"/>
</dbReference>
<feature type="domain" description="Serpin" evidence="7">
    <location>
        <begin position="1"/>
        <end position="277"/>
    </location>
</feature>
<dbReference type="SMART" id="SM00093">
    <property type="entry name" value="SERPIN"/>
    <property type="match status" value="1"/>
</dbReference>
<dbReference type="Pfam" id="PF00079">
    <property type="entry name" value="Serpin"/>
    <property type="match status" value="1"/>
</dbReference>
<evidence type="ECO:0000256" key="5">
    <source>
        <dbReference type="ARBA" id="ARBA00023180"/>
    </source>
</evidence>
<comment type="similarity">
    <text evidence="1 6">Belongs to the serpin family.</text>
</comment>
<dbReference type="Proteomes" id="UP000515203">
    <property type="component" value="Unplaced"/>
</dbReference>
<dbReference type="OrthoDB" id="9518664at2759"/>
<protein>
    <submittedName>
        <fullName evidence="9">Alpha-1-antitrypsin-related protein</fullName>
    </submittedName>
</protein>
<keyword evidence="4" id="KW-0722">Serine protease inhibitor</keyword>
<dbReference type="AlphaFoldDB" id="A0A6P6ET29"/>
<evidence type="ECO:0000256" key="4">
    <source>
        <dbReference type="ARBA" id="ARBA00022900"/>
    </source>
</evidence>
<evidence type="ECO:0000313" key="8">
    <source>
        <dbReference type="Proteomes" id="UP000515203"/>
    </source>
</evidence>
<proteinExistence type="inferred from homology"/>
<accession>A0A6P6ET29</accession>
<dbReference type="RefSeq" id="XP_023575474.1">
    <property type="nucleotide sequence ID" value="XM_023719706.1"/>
</dbReference>
<dbReference type="InterPro" id="IPR000215">
    <property type="entry name" value="Serpin_fam"/>
</dbReference>
<evidence type="ECO:0000256" key="3">
    <source>
        <dbReference type="ARBA" id="ARBA00022729"/>
    </source>
</evidence>
<evidence type="ECO:0000259" key="7">
    <source>
        <dbReference type="SMART" id="SM00093"/>
    </source>
</evidence>